<keyword evidence="3" id="KW-0170">Cobalt</keyword>
<protein>
    <recommendedName>
        <fullName evidence="4">Phospho-2-dehydro-3-deoxyheptonate aldolase</fullName>
        <ecNumber evidence="4">2.5.1.54</ecNumber>
    </recommendedName>
</protein>
<feature type="binding site" evidence="3">
    <location>
        <position position="69"/>
    </location>
    <ligand>
        <name>Mn(2+)</name>
        <dbReference type="ChEBI" id="CHEBI:29035"/>
    </ligand>
</feature>
<gene>
    <name evidence="5" type="ORF">J7561_02380</name>
</gene>
<evidence type="ECO:0000256" key="3">
    <source>
        <dbReference type="PIRSR" id="PIRSR602480-1"/>
    </source>
</evidence>
<dbReference type="GeneID" id="58262875"/>
<feature type="binding site" evidence="3">
    <location>
        <position position="291"/>
    </location>
    <ligand>
        <name>phosphoenolpyruvate</name>
        <dbReference type="ChEBI" id="CHEBI:58702"/>
    </ligand>
</feature>
<dbReference type="Gene3D" id="3.20.20.70">
    <property type="entry name" value="Aldolase class I"/>
    <property type="match status" value="2"/>
</dbReference>
<dbReference type="InterPro" id="IPR013785">
    <property type="entry name" value="Aldolase_TIM"/>
</dbReference>
<dbReference type="RefSeq" id="WP_018122292.1">
    <property type="nucleotide sequence ID" value="NZ_JAGIBR010000006.1"/>
</dbReference>
<reference evidence="5" key="1">
    <citation type="submission" date="2021-03" db="EMBL/GenBank/DDBJ databases">
        <title>Identification and antibiotic profiling of Wohlfahrtiimonas chitiniclastica, an underestimated human pathogen.</title>
        <authorList>
            <person name="Kopf A."/>
            <person name="Bunk B."/>
            <person name="Coldewey S."/>
            <person name="Gunzer F."/>
            <person name="Riedel T."/>
            <person name="Schroettner P."/>
        </authorList>
    </citation>
    <scope>NUCLEOTIDE SEQUENCE</scope>
    <source>
        <strain evidence="5">DSM 100917</strain>
    </source>
</reference>
<feature type="binding site" evidence="3">
    <location>
        <position position="426"/>
    </location>
    <ligand>
        <name>Mn(2+)</name>
        <dbReference type="ChEBI" id="CHEBI:29035"/>
    </ligand>
</feature>
<comment type="caution">
    <text evidence="5">The sequence shown here is derived from an EMBL/GenBank/DDBJ whole genome shotgun (WGS) entry which is preliminary data.</text>
</comment>
<comment type="catalytic activity">
    <reaction evidence="4">
        <text>D-erythrose 4-phosphate + phosphoenolpyruvate + H2O = 7-phospho-2-dehydro-3-deoxy-D-arabino-heptonate + phosphate</text>
        <dbReference type="Rhea" id="RHEA:14717"/>
        <dbReference type="ChEBI" id="CHEBI:15377"/>
        <dbReference type="ChEBI" id="CHEBI:16897"/>
        <dbReference type="ChEBI" id="CHEBI:43474"/>
        <dbReference type="ChEBI" id="CHEBI:58394"/>
        <dbReference type="ChEBI" id="CHEBI:58702"/>
        <dbReference type="EC" id="2.5.1.54"/>
    </reaction>
</comment>
<evidence type="ECO:0000256" key="1">
    <source>
        <dbReference type="ARBA" id="ARBA00008911"/>
    </source>
</evidence>
<dbReference type="GO" id="GO:0003849">
    <property type="term" value="F:3-deoxy-7-phosphoheptulonate synthase activity"/>
    <property type="evidence" value="ECO:0007669"/>
    <property type="project" value="UniProtKB-EC"/>
</dbReference>
<dbReference type="PANTHER" id="PTHR21337">
    <property type="entry name" value="PHOSPHO-2-DEHYDRO-3-DEOXYHEPTONATE ALDOLASE 1, 2"/>
    <property type="match status" value="1"/>
</dbReference>
<keyword evidence="3" id="KW-0104">Cadmium</keyword>
<dbReference type="InterPro" id="IPR002480">
    <property type="entry name" value="DAHP_synth_2"/>
</dbReference>
<sequence length="458" mass="51148">MSNIWTPDSWRKFPAAQMPNYPDAAKLKEVEDRLHQAPPLVFAGEARTLKKALAEAAYGRSFLLQGGDCAESFSEFNATNIRDSFRVLLQMAVVLTFAASSPVIKVGRMAGQFAKPRSEDLETIDGITLPSYRGDIVNGIDFTKESRTPDPERLWKAYGQAGLTLNLIRAFATGGYADLHRVQGWTMDFLDATPQAARYADLANRIQDALNFMTACGIRPDSTRALKEVDFYTSHEMLLLGYEEAMTRVDSTTGDWYDTSAHFIWIGERTRQLDGAHIEFARGISNPIGVKVSQHLSGDDLIRLIDTLNPNNEPGRLTLITRMGDKNLLDYLPQLLRRVKQEGRHVVWICDAMHGNTIKTESGYKTRPFDRILAEVTAFFDAHNAEKTHAGGVHFEMTGKDVTECTGGAQNITDADLSSRYHTHCDPRLNAAQSLELAFLTAEKLNEHKKIMADYLAK</sequence>
<comment type="similarity">
    <text evidence="1 4">Belongs to the class-II DAHP synthase family.</text>
</comment>
<dbReference type="Pfam" id="PF01474">
    <property type="entry name" value="DAHP_synth_2"/>
    <property type="match status" value="1"/>
</dbReference>
<dbReference type="Proteomes" id="UP000680020">
    <property type="component" value="Unassembled WGS sequence"/>
</dbReference>
<feature type="binding site" evidence="3">
    <location>
        <position position="354"/>
    </location>
    <ligand>
        <name>Mn(2+)</name>
        <dbReference type="ChEBI" id="CHEBI:29035"/>
    </ligand>
</feature>
<feature type="binding site" evidence="3">
    <location>
        <position position="322"/>
    </location>
    <ligand>
        <name>phosphoenolpyruvate</name>
        <dbReference type="ChEBI" id="CHEBI:58702"/>
    </ligand>
</feature>
<dbReference type="SUPFAM" id="SSF51569">
    <property type="entry name" value="Aldolase"/>
    <property type="match status" value="1"/>
</dbReference>
<evidence type="ECO:0000256" key="2">
    <source>
        <dbReference type="ARBA" id="ARBA00022679"/>
    </source>
</evidence>
<dbReference type="GO" id="GO:0009073">
    <property type="term" value="P:aromatic amino acid family biosynthetic process"/>
    <property type="evidence" value="ECO:0007669"/>
    <property type="project" value="InterPro"/>
</dbReference>
<dbReference type="PANTHER" id="PTHR21337:SF0">
    <property type="entry name" value="PHOSPHO-2-DEHYDRO-3-DEOXYHEPTONATE ALDOLASE"/>
    <property type="match status" value="1"/>
</dbReference>
<keyword evidence="3" id="KW-0464">Manganese</keyword>
<evidence type="ECO:0000313" key="6">
    <source>
        <dbReference type="Proteomes" id="UP000680020"/>
    </source>
</evidence>
<organism evidence="5 6">
    <name type="scientific">Wohlfahrtiimonas chitiniclastica</name>
    <dbReference type="NCBI Taxonomy" id="400946"/>
    <lineage>
        <taxon>Bacteria</taxon>
        <taxon>Pseudomonadati</taxon>
        <taxon>Pseudomonadota</taxon>
        <taxon>Gammaproteobacteria</taxon>
        <taxon>Cardiobacteriales</taxon>
        <taxon>Ignatzschineriaceae</taxon>
        <taxon>Wohlfahrtiimonas</taxon>
    </lineage>
</organism>
<comment type="cofactor">
    <cofactor evidence="3">
        <name>Mn(2+)</name>
        <dbReference type="ChEBI" id="CHEBI:29035"/>
    </cofactor>
    <cofactor evidence="3">
        <name>Co(2+)</name>
        <dbReference type="ChEBI" id="CHEBI:48828"/>
    </cofactor>
    <cofactor evidence="3">
        <name>Cd(2+)</name>
        <dbReference type="ChEBI" id="CHEBI:48775"/>
    </cofactor>
    <text evidence="3">Binds 1 divalent cation per subunit. The enzyme is active with manganese, cobalt or cadmium ions.</text>
</comment>
<dbReference type="AlphaFoldDB" id="A0AB35BWC6"/>
<dbReference type="NCBIfam" id="TIGR01358">
    <property type="entry name" value="DAHP_synth_II"/>
    <property type="match status" value="1"/>
</dbReference>
<keyword evidence="2 4" id="KW-0808">Transferase</keyword>
<feature type="binding site" evidence="3">
    <location>
        <position position="396"/>
    </location>
    <ligand>
        <name>Mn(2+)</name>
        <dbReference type="ChEBI" id="CHEBI:29035"/>
    </ligand>
</feature>
<feature type="binding site" evidence="3">
    <location>
        <position position="108"/>
    </location>
    <ligand>
        <name>phosphoenolpyruvate</name>
        <dbReference type="ChEBI" id="CHEBI:58702"/>
    </ligand>
</feature>
<dbReference type="EMBL" id="JAGIBU010000001">
    <property type="protein sequence ID" value="MBS7824049.1"/>
    <property type="molecule type" value="Genomic_DNA"/>
</dbReference>
<proteinExistence type="inferred from homology"/>
<evidence type="ECO:0000313" key="5">
    <source>
        <dbReference type="EMBL" id="MBS7824049.1"/>
    </source>
</evidence>
<feature type="binding site" evidence="3">
    <location>
        <begin position="268"/>
        <end position="269"/>
    </location>
    <ligand>
        <name>phosphoenolpyruvate</name>
        <dbReference type="ChEBI" id="CHEBI:58702"/>
    </ligand>
</feature>
<name>A0AB35BWC6_9GAMM</name>
<dbReference type="EC" id="2.5.1.54" evidence="4"/>
<evidence type="ECO:0000256" key="4">
    <source>
        <dbReference type="RuleBase" id="RU363071"/>
    </source>
</evidence>
<accession>A0AB35BWC6</accession>